<dbReference type="GeneID" id="98145401"/>
<protein>
    <submittedName>
        <fullName evidence="2">Uncharacterized protein</fullName>
    </submittedName>
</protein>
<organism evidence="2 3">
    <name type="scientific">Aspergillus lucknowensis</name>
    <dbReference type="NCBI Taxonomy" id="176173"/>
    <lineage>
        <taxon>Eukaryota</taxon>
        <taxon>Fungi</taxon>
        <taxon>Dikarya</taxon>
        <taxon>Ascomycota</taxon>
        <taxon>Pezizomycotina</taxon>
        <taxon>Eurotiomycetes</taxon>
        <taxon>Eurotiomycetidae</taxon>
        <taxon>Eurotiales</taxon>
        <taxon>Aspergillaceae</taxon>
        <taxon>Aspergillus</taxon>
        <taxon>Aspergillus subgen. Nidulantes</taxon>
    </lineage>
</organism>
<evidence type="ECO:0000256" key="1">
    <source>
        <dbReference type="SAM" id="MobiDB-lite"/>
    </source>
</evidence>
<reference evidence="2 3" key="1">
    <citation type="submission" date="2024-07" db="EMBL/GenBank/DDBJ databases">
        <title>Section-level genome sequencing and comparative genomics of Aspergillus sections Usti and Cavernicolus.</title>
        <authorList>
            <consortium name="Lawrence Berkeley National Laboratory"/>
            <person name="Nybo J.L."/>
            <person name="Vesth T.C."/>
            <person name="Theobald S."/>
            <person name="Frisvad J.C."/>
            <person name="Larsen T.O."/>
            <person name="Kjaerboelling I."/>
            <person name="Rothschild-Mancinelli K."/>
            <person name="Lyhne E.K."/>
            <person name="Kogle M.E."/>
            <person name="Barry K."/>
            <person name="Clum A."/>
            <person name="Na H."/>
            <person name="Ledsgaard L."/>
            <person name="Lin J."/>
            <person name="Lipzen A."/>
            <person name="Kuo A."/>
            <person name="Riley R."/>
            <person name="Mondo S."/>
            <person name="Labutti K."/>
            <person name="Haridas S."/>
            <person name="Pangalinan J."/>
            <person name="Salamov A.A."/>
            <person name="Simmons B.A."/>
            <person name="Magnuson J.K."/>
            <person name="Chen J."/>
            <person name="Drula E."/>
            <person name="Henrissat B."/>
            <person name="Wiebenga A."/>
            <person name="Lubbers R.J."/>
            <person name="Gomes A.C."/>
            <person name="Macurrencykelacurrency M.R."/>
            <person name="Stajich J."/>
            <person name="Grigoriev I.V."/>
            <person name="Mortensen U.H."/>
            <person name="De Vries R.P."/>
            <person name="Baker S.E."/>
            <person name="Andersen M.R."/>
        </authorList>
    </citation>
    <scope>NUCLEOTIDE SEQUENCE [LARGE SCALE GENOMIC DNA]</scope>
    <source>
        <strain evidence="2 3">CBS 449.75</strain>
    </source>
</reference>
<gene>
    <name evidence="2" type="ORF">BJX67DRAFT_365955</name>
</gene>
<accession>A0ABR4LE60</accession>
<dbReference type="EMBL" id="JBFXLQ010000064">
    <property type="protein sequence ID" value="KAL2862652.1"/>
    <property type="molecule type" value="Genomic_DNA"/>
</dbReference>
<comment type="caution">
    <text evidence="2">The sequence shown here is derived from an EMBL/GenBank/DDBJ whole genome shotgun (WGS) entry which is preliminary data.</text>
</comment>
<feature type="compositionally biased region" description="Polar residues" evidence="1">
    <location>
        <begin position="16"/>
        <end position="29"/>
    </location>
</feature>
<keyword evidence="3" id="KW-1185">Reference proteome</keyword>
<proteinExistence type="predicted"/>
<sequence>MSPIESGRESKRSGEKNTNTTSTPYSQNFEQNLIDHRIYPPWHYGNGGENRPDNLREIKQRLAVRRPSLSQPNIDAEYEKFMTKYSNARTESQVMGSVIPFIEGNTSQYAGGGSLFNNLAPLTDGAVSMAKPDTYYGARPEQLKREIRNDLSDKIIPSKKDSSPMAPNFFTEVKSEAGRPIVARRQACYNGALGARAIHALQSYDPSTPHRPPVYDNNAYTVSSTYLDGQLRLFTSHPRRPSQPGSSPGYSMTELGSYSMTNDPEAFRTGATAYRNARDWAQEKRDEMIALANGRFSKAPRAQSENALPPLEEAKKEDI</sequence>
<evidence type="ECO:0000313" key="2">
    <source>
        <dbReference type="EMBL" id="KAL2862652.1"/>
    </source>
</evidence>
<name>A0ABR4LE60_9EURO</name>
<dbReference type="Proteomes" id="UP001610432">
    <property type="component" value="Unassembled WGS sequence"/>
</dbReference>
<feature type="region of interest" description="Disordered" evidence="1">
    <location>
        <begin position="236"/>
        <end position="256"/>
    </location>
</feature>
<feature type="region of interest" description="Disordered" evidence="1">
    <location>
        <begin position="291"/>
        <end position="319"/>
    </location>
</feature>
<evidence type="ECO:0000313" key="3">
    <source>
        <dbReference type="Proteomes" id="UP001610432"/>
    </source>
</evidence>
<dbReference type="RefSeq" id="XP_070881631.1">
    <property type="nucleotide sequence ID" value="XM_071030329.1"/>
</dbReference>
<feature type="region of interest" description="Disordered" evidence="1">
    <location>
        <begin position="1"/>
        <end position="29"/>
    </location>
</feature>
<feature type="compositionally biased region" description="Basic and acidic residues" evidence="1">
    <location>
        <begin position="1"/>
        <end position="15"/>
    </location>
</feature>